<protein>
    <recommendedName>
        <fullName evidence="1">LD-carboxypeptidase C-terminal domain-containing protein</fullName>
    </recommendedName>
</protein>
<dbReference type="PANTHER" id="PTHR30237">
    <property type="entry name" value="MURAMOYLTETRAPEPTIDE CARBOXYPEPTIDASE"/>
    <property type="match status" value="1"/>
</dbReference>
<dbReference type="InterPro" id="IPR027461">
    <property type="entry name" value="Carboxypeptidase_A_C_sf"/>
</dbReference>
<comment type="caution">
    <text evidence="2">The sequence shown here is derived from an EMBL/GenBank/DDBJ whole genome shotgun (WGS) entry which is preliminary data.</text>
</comment>
<organism evidence="2 3">
    <name type="scientific">Lentilactobacillus fungorum</name>
    <dbReference type="NCBI Taxonomy" id="2201250"/>
    <lineage>
        <taxon>Bacteria</taxon>
        <taxon>Bacillati</taxon>
        <taxon>Bacillota</taxon>
        <taxon>Bacilli</taxon>
        <taxon>Lactobacillales</taxon>
        <taxon>Lactobacillaceae</taxon>
        <taxon>Lentilactobacillus</taxon>
    </lineage>
</organism>
<gene>
    <name evidence="2" type="ORF">YK48G_07780</name>
</gene>
<proteinExistence type="predicted"/>
<dbReference type="InterPro" id="IPR040921">
    <property type="entry name" value="Peptidase_S66C"/>
</dbReference>
<dbReference type="Proteomes" id="UP000604765">
    <property type="component" value="Unassembled WGS sequence"/>
</dbReference>
<reference evidence="2 3" key="1">
    <citation type="journal article" date="2021" name="Int. J. Syst. Evol. Microbiol.">
        <title>Lentilactobacillus fungorum sp. nov., isolated from spent mushroom substrates.</title>
        <authorList>
            <person name="Tohno M."/>
            <person name="Tanizawa Y."/>
            <person name="Kojima Y."/>
            <person name="Sakamoto M."/>
            <person name="Ohkuma M."/>
            <person name="Kobayashi H."/>
        </authorList>
    </citation>
    <scope>NUCLEOTIDE SEQUENCE [LARGE SCALE GENOMIC DNA]</scope>
    <source>
        <strain evidence="2 3">YK48G</strain>
    </source>
</reference>
<dbReference type="EMBL" id="BNJR01000007">
    <property type="protein sequence ID" value="GHP13353.1"/>
    <property type="molecule type" value="Genomic_DNA"/>
</dbReference>
<dbReference type="Gene3D" id="3.50.30.60">
    <property type="entry name" value="LD-carboxypeptidase A C-terminal domain-like"/>
    <property type="match status" value="1"/>
</dbReference>
<keyword evidence="3" id="KW-1185">Reference proteome</keyword>
<feature type="domain" description="LD-carboxypeptidase C-terminal" evidence="1">
    <location>
        <begin position="77"/>
        <end position="190"/>
    </location>
</feature>
<sequence>MGRLWLLALVAGFGEWPPFVDESWRRFEKIINASYGDKVTIEFPAFWDDGSLNWNDFQKPKQKHPNQWKSIGSPVLSGRIIGGNLNTIYGILASKYFPKLTKNDLLFIEDAEKDASTVEKNFAMLKAAGIFDQVKGTVLGKHALFDDEGTGRQPIDILVEVLNGQSIPIIYDYDSCHTVPMITTPLGARTVIDAVNGTITYTDF</sequence>
<dbReference type="Pfam" id="PF17676">
    <property type="entry name" value="Peptidase_S66C"/>
    <property type="match status" value="1"/>
</dbReference>
<evidence type="ECO:0000313" key="2">
    <source>
        <dbReference type="EMBL" id="GHP13353.1"/>
    </source>
</evidence>
<evidence type="ECO:0000259" key="1">
    <source>
        <dbReference type="Pfam" id="PF17676"/>
    </source>
</evidence>
<dbReference type="InterPro" id="IPR003507">
    <property type="entry name" value="S66_fam"/>
</dbReference>
<accession>A0ABQ3VWS0</accession>
<dbReference type="PANTHER" id="PTHR30237:SF5">
    <property type="entry name" value="CARBOXYPEPTIDASE VC_A0337-RELATED"/>
    <property type="match status" value="1"/>
</dbReference>
<evidence type="ECO:0000313" key="3">
    <source>
        <dbReference type="Proteomes" id="UP000604765"/>
    </source>
</evidence>
<name>A0ABQ3VWS0_9LACO</name>
<dbReference type="SUPFAM" id="SSF141986">
    <property type="entry name" value="LD-carboxypeptidase A C-terminal domain-like"/>
    <property type="match status" value="1"/>
</dbReference>